<evidence type="ECO:0000256" key="7">
    <source>
        <dbReference type="ARBA" id="ARBA00023128"/>
    </source>
</evidence>
<dbReference type="STRING" id="1314790.A0A1Y1YHI1"/>
<dbReference type="OrthoDB" id="77989at2759"/>
<dbReference type="InterPro" id="IPR018108">
    <property type="entry name" value="MCP_transmembrane"/>
</dbReference>
<evidence type="ECO:0000256" key="2">
    <source>
        <dbReference type="ARBA" id="ARBA00006375"/>
    </source>
</evidence>
<name>A0A1Y1YHI1_9FUNG</name>
<evidence type="ECO:0000256" key="8">
    <source>
        <dbReference type="ARBA" id="ARBA00023136"/>
    </source>
</evidence>
<protein>
    <submittedName>
        <fullName evidence="11">Mitochondrial carrier</fullName>
    </submittedName>
</protein>
<evidence type="ECO:0000313" key="12">
    <source>
        <dbReference type="Proteomes" id="UP000193498"/>
    </source>
</evidence>
<dbReference type="AlphaFoldDB" id="A0A1Y1YHI1"/>
<keyword evidence="7" id="KW-0496">Mitochondrion</keyword>
<keyword evidence="6" id="KW-1133">Transmembrane helix</keyword>
<keyword evidence="8 9" id="KW-0472">Membrane</keyword>
<organism evidence="11 12">
    <name type="scientific">Basidiobolus meristosporus CBS 931.73</name>
    <dbReference type="NCBI Taxonomy" id="1314790"/>
    <lineage>
        <taxon>Eukaryota</taxon>
        <taxon>Fungi</taxon>
        <taxon>Fungi incertae sedis</taxon>
        <taxon>Zoopagomycota</taxon>
        <taxon>Entomophthoromycotina</taxon>
        <taxon>Basidiobolomycetes</taxon>
        <taxon>Basidiobolales</taxon>
        <taxon>Basidiobolaceae</taxon>
        <taxon>Basidiobolus</taxon>
    </lineage>
</organism>
<evidence type="ECO:0000256" key="6">
    <source>
        <dbReference type="ARBA" id="ARBA00022989"/>
    </source>
</evidence>
<keyword evidence="5" id="KW-0677">Repeat</keyword>
<dbReference type="SUPFAM" id="SSF103506">
    <property type="entry name" value="Mitochondrial carrier"/>
    <property type="match status" value="1"/>
</dbReference>
<keyword evidence="4 9" id="KW-0812">Transmembrane</keyword>
<comment type="similarity">
    <text evidence="2 10">Belongs to the mitochondrial carrier (TC 2.A.29) family.</text>
</comment>
<keyword evidence="12" id="KW-1185">Reference proteome</keyword>
<dbReference type="EMBL" id="MCFE01000132">
    <property type="protein sequence ID" value="ORX97462.1"/>
    <property type="molecule type" value="Genomic_DNA"/>
</dbReference>
<reference evidence="11 12" key="1">
    <citation type="submission" date="2016-07" db="EMBL/GenBank/DDBJ databases">
        <title>Pervasive Adenine N6-methylation of Active Genes in Fungi.</title>
        <authorList>
            <consortium name="DOE Joint Genome Institute"/>
            <person name="Mondo S.J."/>
            <person name="Dannebaum R.O."/>
            <person name="Kuo R.C."/>
            <person name="Labutti K."/>
            <person name="Haridas S."/>
            <person name="Kuo A."/>
            <person name="Salamov A."/>
            <person name="Ahrendt S.R."/>
            <person name="Lipzen A."/>
            <person name="Sullivan W."/>
            <person name="Andreopoulos W.B."/>
            <person name="Clum A."/>
            <person name="Lindquist E."/>
            <person name="Daum C."/>
            <person name="Ramamoorthy G.K."/>
            <person name="Gryganskyi A."/>
            <person name="Culley D."/>
            <person name="Magnuson J.K."/>
            <person name="James T.Y."/>
            <person name="O'Malley M.A."/>
            <person name="Stajich J.E."/>
            <person name="Spatafora J.W."/>
            <person name="Visel A."/>
            <person name="Grigoriev I.V."/>
        </authorList>
    </citation>
    <scope>NUCLEOTIDE SEQUENCE [LARGE SCALE GENOMIC DNA]</scope>
    <source>
        <strain evidence="11 12">CBS 931.73</strain>
    </source>
</reference>
<comment type="subcellular location">
    <subcellularLocation>
        <location evidence="1">Mitochondrion membrane</location>
        <topology evidence="1">Multi-pass membrane protein</topology>
    </subcellularLocation>
</comment>
<dbReference type="GO" id="GO:0031966">
    <property type="term" value="C:mitochondrial membrane"/>
    <property type="evidence" value="ECO:0007669"/>
    <property type="project" value="UniProtKB-SubCell"/>
</dbReference>
<dbReference type="InterPro" id="IPR050567">
    <property type="entry name" value="Mitochondrial_Carrier"/>
</dbReference>
<sequence length="362" mass="39657">MDQSDSCEVPTTLLTDECCWWCFLPGIFGAAAGVVAIQPFAVGATLLQIQYLPKENEVGGVGVKGSDVGEAKTPGNHPIKSSFQLPPLYTGPLGILKALIQQETEGWQSLWKGQLTTLLFSTSCCYLNWSLDRKLNAAFGLDQDAVGDCQSLGGMAIGVTTSFIVGALLSPIEIAQTRLVAQASNKKHRKYRGLVHLLRTVVAEEGLGSLFWSPSTLPTAIYYAGFSFLRQVSDFVRKRVLHIDPNESPILDGWVTLGFSILQTVLTFPLDTICKRLRCQIPGRRFDTVVQTRQVPYTGVIDCWKSILTEESALHPQERTKCKNTKGALAWNWRGLYSGAGVNITCDAISVVLNIMMSVIVR</sequence>
<evidence type="ECO:0000256" key="3">
    <source>
        <dbReference type="ARBA" id="ARBA00022448"/>
    </source>
</evidence>
<dbReference type="Proteomes" id="UP000193498">
    <property type="component" value="Unassembled WGS sequence"/>
</dbReference>
<evidence type="ECO:0000256" key="9">
    <source>
        <dbReference type="PROSITE-ProRule" id="PRU00282"/>
    </source>
</evidence>
<evidence type="ECO:0000313" key="11">
    <source>
        <dbReference type="EMBL" id="ORX97462.1"/>
    </source>
</evidence>
<dbReference type="Pfam" id="PF00153">
    <property type="entry name" value="Mito_carr"/>
    <property type="match status" value="1"/>
</dbReference>
<comment type="caution">
    <text evidence="11">The sequence shown here is derived from an EMBL/GenBank/DDBJ whole genome shotgun (WGS) entry which is preliminary data.</text>
</comment>
<dbReference type="FunCoup" id="A0A1Y1YHI1">
    <property type="interactions" value="57"/>
</dbReference>
<dbReference type="PROSITE" id="PS50920">
    <property type="entry name" value="SOLCAR"/>
    <property type="match status" value="1"/>
</dbReference>
<dbReference type="InParanoid" id="A0A1Y1YHI1"/>
<evidence type="ECO:0000256" key="4">
    <source>
        <dbReference type="ARBA" id="ARBA00022692"/>
    </source>
</evidence>
<gene>
    <name evidence="11" type="ORF">K493DRAFT_314052</name>
</gene>
<accession>A0A1Y1YHI1</accession>
<dbReference type="GO" id="GO:0022857">
    <property type="term" value="F:transmembrane transporter activity"/>
    <property type="evidence" value="ECO:0007669"/>
    <property type="project" value="TreeGrafter"/>
</dbReference>
<feature type="repeat" description="Solcar" evidence="9">
    <location>
        <begin position="149"/>
        <end position="238"/>
    </location>
</feature>
<keyword evidence="3 10" id="KW-0813">Transport</keyword>
<dbReference type="PANTHER" id="PTHR45624:SF10">
    <property type="entry name" value="SLC (SOLUTE CARRIER) HOMOLOG"/>
    <property type="match status" value="1"/>
</dbReference>
<evidence type="ECO:0000256" key="10">
    <source>
        <dbReference type="RuleBase" id="RU000488"/>
    </source>
</evidence>
<dbReference type="InterPro" id="IPR023395">
    <property type="entry name" value="MCP_dom_sf"/>
</dbReference>
<evidence type="ECO:0000256" key="1">
    <source>
        <dbReference type="ARBA" id="ARBA00004225"/>
    </source>
</evidence>
<proteinExistence type="inferred from homology"/>
<evidence type="ECO:0000256" key="5">
    <source>
        <dbReference type="ARBA" id="ARBA00022737"/>
    </source>
</evidence>
<dbReference type="Gene3D" id="1.50.40.10">
    <property type="entry name" value="Mitochondrial carrier domain"/>
    <property type="match status" value="1"/>
</dbReference>
<dbReference type="PANTHER" id="PTHR45624">
    <property type="entry name" value="MITOCHONDRIAL BASIC AMINO ACIDS TRANSPORTER-RELATED"/>
    <property type="match status" value="1"/>
</dbReference>